<dbReference type="RefSeq" id="WP_007052699.1">
    <property type="nucleotide sequence ID" value="NZ_BNGW01000009.1"/>
</dbReference>
<sequence>MALTPFDMEGVNRDLLAAGNPAKPDMQSILRRNARDLVLGNAILVSSVDAKELEFGVHMAYSDADGGFDTDPSEDVWFEASSLPIPNERPDLPPDNALRIRVTDVLTEYGFTDIDVKAPDRTPEGIWIGFEAMQPVRLDVTSAQEGRSVSFTLTAAEANDWRSGRLDAHGLSRMAVERVLARPGDTVTLAYGDSLFRPAVMCDGSGRLPEHRVKAGIGTFVIGRESEAVMPEILRIDRTVDPRDPLVIEKAFGKENDMENGNVPEYWKGLMDEADLPLAGIVREHGGGLMDFHRMKGIERLTGSSDWDFYSWTVENYDDDLLDVCERENAADVLADLQAWWKTSQPDMRQHVDEMMAGIDAAMEPLDKRLYAAAEKEFKERALDPDGECYQLDGGTFISQESFDGICGDQRDRYMAWKNQAEPARLVSAWDDPARLDRLVGDLIDADDGGGCFYTDAQPIDYTQGMDYSPQQLAADSGLGDTVPLACESNASYSLAHHPDIKFTATGSPDGRKALEVSAPGSARHALITAKPGTFDVSLHDERGIVSGESFPYEANDSWTYRLSGQALRGALDLAVGWADPQETSLETAGLGLALDDGMETTHGR</sequence>
<evidence type="ECO:0000313" key="1">
    <source>
        <dbReference type="EMBL" id="UNL81697.1"/>
    </source>
</evidence>
<protein>
    <submittedName>
        <fullName evidence="1">Uncharacterized protein</fullName>
    </submittedName>
</protein>
<name>A0A0A6VK73_BIFLL</name>
<gene>
    <name evidence="1" type="ORF">G8B11_04845</name>
</gene>
<organism evidence="1 2">
    <name type="scientific">Bifidobacterium longum subsp. longum</name>
    <dbReference type="NCBI Taxonomy" id="1679"/>
    <lineage>
        <taxon>Bacteria</taxon>
        <taxon>Bacillati</taxon>
        <taxon>Actinomycetota</taxon>
        <taxon>Actinomycetes</taxon>
        <taxon>Bifidobacteriales</taxon>
        <taxon>Bifidobacteriaceae</taxon>
        <taxon>Bifidobacterium</taxon>
    </lineage>
</organism>
<reference evidence="1" key="1">
    <citation type="submission" date="2020-02" db="EMBL/GenBank/DDBJ databases">
        <title>The Isolation and identification of Lactobacillus and Bifidobacterium species from dairy as potential probiotics for calf scour mitigation.</title>
        <authorList>
            <person name="Dhadda K."/>
            <person name="Guan L."/>
            <person name="Chen Y."/>
            <person name="Malmuthuge N."/>
        </authorList>
    </citation>
    <scope>NUCLEOTIDE SEQUENCE</scope>
    <source>
        <strain evidence="1">B1</strain>
    </source>
</reference>
<proteinExistence type="predicted"/>
<dbReference type="AlphaFoldDB" id="A0A0A6VK73"/>
<evidence type="ECO:0000313" key="2">
    <source>
        <dbReference type="Proteomes" id="UP000829452"/>
    </source>
</evidence>
<dbReference type="EMBL" id="CP049772">
    <property type="protein sequence ID" value="UNL81697.1"/>
    <property type="molecule type" value="Genomic_DNA"/>
</dbReference>
<accession>A0A0A6VK73</accession>
<dbReference type="Proteomes" id="UP000829452">
    <property type="component" value="Chromosome"/>
</dbReference>